<feature type="domain" description="Flagellin N-terminal" evidence="5">
    <location>
        <begin position="14"/>
        <end position="139"/>
    </location>
</feature>
<dbReference type="Pfam" id="PF00700">
    <property type="entry name" value="Flagellin_C"/>
    <property type="match status" value="1"/>
</dbReference>
<dbReference type="InterPro" id="IPR001029">
    <property type="entry name" value="Flagellin_N"/>
</dbReference>
<dbReference type="RefSeq" id="WP_394396746.1">
    <property type="nucleotide sequence ID" value="NZ_JBIGHW010000003.1"/>
</dbReference>
<dbReference type="InterPro" id="IPR013384">
    <property type="entry name" value="Flagell_FlgL"/>
</dbReference>
<dbReference type="InterPro" id="IPR046358">
    <property type="entry name" value="Flagellin_C"/>
</dbReference>
<evidence type="ECO:0000256" key="4">
    <source>
        <dbReference type="ARBA" id="ARBA00023143"/>
    </source>
</evidence>
<dbReference type="Proteomes" id="UP001606301">
    <property type="component" value="Unassembled WGS sequence"/>
</dbReference>
<evidence type="ECO:0000259" key="5">
    <source>
        <dbReference type="Pfam" id="PF00669"/>
    </source>
</evidence>
<organism evidence="7 8">
    <name type="scientific">Pelomonas margarita</name>
    <dbReference type="NCBI Taxonomy" id="3299031"/>
    <lineage>
        <taxon>Bacteria</taxon>
        <taxon>Pseudomonadati</taxon>
        <taxon>Pseudomonadota</taxon>
        <taxon>Betaproteobacteria</taxon>
        <taxon>Burkholderiales</taxon>
        <taxon>Sphaerotilaceae</taxon>
        <taxon>Roseateles</taxon>
    </lineage>
</organism>
<keyword evidence="7" id="KW-0282">Flagellum</keyword>
<comment type="similarity">
    <text evidence="3">Belongs to the bacterial flagellin family.</text>
</comment>
<comment type="subcellular location">
    <subcellularLocation>
        <location evidence="1">Bacterial flagellum</location>
    </subcellularLocation>
    <subcellularLocation>
        <location evidence="2">Secreted</location>
    </subcellularLocation>
</comment>
<evidence type="ECO:0000256" key="1">
    <source>
        <dbReference type="ARBA" id="ARBA00004365"/>
    </source>
</evidence>
<dbReference type="EMBL" id="JBIGHW010000003">
    <property type="protein sequence ID" value="MFG6440617.1"/>
    <property type="molecule type" value="Genomic_DNA"/>
</dbReference>
<gene>
    <name evidence="7" type="primary">flgL</name>
    <name evidence="7" type="ORF">ACG0Z3_07980</name>
</gene>
<dbReference type="NCBIfam" id="TIGR02550">
    <property type="entry name" value="flagell_flgL"/>
    <property type="match status" value="1"/>
</dbReference>
<evidence type="ECO:0000256" key="3">
    <source>
        <dbReference type="ARBA" id="ARBA00005709"/>
    </source>
</evidence>
<keyword evidence="7" id="KW-0966">Cell projection</keyword>
<keyword evidence="7" id="KW-0969">Cilium</keyword>
<evidence type="ECO:0000313" key="7">
    <source>
        <dbReference type="EMBL" id="MFG6440617.1"/>
    </source>
</evidence>
<dbReference type="PANTHER" id="PTHR42792">
    <property type="entry name" value="FLAGELLIN"/>
    <property type="match status" value="1"/>
</dbReference>
<reference evidence="7 8" key="1">
    <citation type="submission" date="2024-08" db="EMBL/GenBank/DDBJ databases">
        <authorList>
            <person name="Lu H."/>
        </authorList>
    </citation>
    <scope>NUCLEOTIDE SEQUENCE [LARGE SCALE GENOMIC DNA]</scope>
    <source>
        <strain evidence="7 8">LKC17W</strain>
    </source>
</reference>
<accession>A0ABW7FG41</accession>
<keyword evidence="4" id="KW-0975">Bacterial flagellum</keyword>
<comment type="caution">
    <text evidence="7">The sequence shown here is derived from an EMBL/GenBank/DDBJ whole genome shotgun (WGS) entry which is preliminary data.</text>
</comment>
<feature type="domain" description="Flagellin C-terminal" evidence="6">
    <location>
        <begin position="351"/>
        <end position="432"/>
    </location>
</feature>
<protein>
    <submittedName>
        <fullName evidence="7">Flagellar hook-associated protein FlgL</fullName>
    </submittedName>
</protein>
<evidence type="ECO:0000259" key="6">
    <source>
        <dbReference type="Pfam" id="PF00700"/>
    </source>
</evidence>
<name>A0ABW7FG41_9BURK</name>
<evidence type="ECO:0000256" key="2">
    <source>
        <dbReference type="ARBA" id="ARBA00004613"/>
    </source>
</evidence>
<evidence type="ECO:0000313" key="8">
    <source>
        <dbReference type="Proteomes" id="UP001606301"/>
    </source>
</evidence>
<dbReference type="SUPFAM" id="SSF64518">
    <property type="entry name" value="Phase 1 flagellin"/>
    <property type="match status" value="1"/>
</dbReference>
<proteinExistence type="inferred from homology"/>
<keyword evidence="8" id="KW-1185">Reference proteome</keyword>
<sequence length="433" mass="45218">MRIATANFFDGSIANLQRRQNALQDQQQQLTSGKRIALASDDPTGAARAERALASIGRVEANQRALEASRNGMTLAESALGDANELLQQARETMVAAGNASYSDAEREGLANKLQGLRDQLLTIANRSDGSGGYIFSGQGSASPPFLDQPGGVSYVGVAGTVQTGNIDNFQLSVDGRGAWEQAASGNGSFETAPRAIVADPATGAPRVQLIDPGATAANGGVPVPLVNGITGAVASGWIDSGRVVDPSLLTGHNYRVDIAGSSPSQTYTLIDQDLGSVVSSGAFKPGQAIVGDGMALTITGTPVDGDAFAVAGSRNGLKLFDAIDKAIIDLKTTLRTPVQVTQGNAAAIRDIDAVMGNLQSMRSQVGERLNNLDGTESRLAALKQYSSEERSAAEDLDMVQGISDFQNQQTGYDTALKTYAMVQRMSLFQYLT</sequence>
<dbReference type="InterPro" id="IPR001492">
    <property type="entry name" value="Flagellin"/>
</dbReference>
<dbReference type="Gene3D" id="1.20.1330.10">
    <property type="entry name" value="f41 fragment of flagellin, N-terminal domain"/>
    <property type="match status" value="2"/>
</dbReference>
<dbReference type="Pfam" id="PF00669">
    <property type="entry name" value="Flagellin_N"/>
    <property type="match status" value="1"/>
</dbReference>
<dbReference type="PANTHER" id="PTHR42792:SF1">
    <property type="entry name" value="FLAGELLAR HOOK-ASSOCIATED PROTEIN 3"/>
    <property type="match status" value="1"/>
</dbReference>